<dbReference type="RefSeq" id="WP_172585348.1">
    <property type="nucleotide sequence ID" value="NZ_BLAM01000225.1"/>
</dbReference>
<proteinExistence type="predicted"/>
<comment type="caution">
    <text evidence="2">The sequence shown here is derived from an EMBL/GenBank/DDBJ whole genome shotgun (WGS) entry which is preliminary data.</text>
</comment>
<name>A0A6F9XPU9_9LACO</name>
<dbReference type="EMBL" id="BLAM01000225">
    <property type="protein sequence ID" value="GET07272.1"/>
    <property type="molecule type" value="Genomic_DNA"/>
</dbReference>
<gene>
    <name evidence="2" type="ORF">SY212_23020</name>
</gene>
<evidence type="ECO:0000256" key="1">
    <source>
        <dbReference type="SAM" id="Coils"/>
    </source>
</evidence>
<keyword evidence="1" id="KW-0175">Coiled coil</keyword>
<dbReference type="Proteomes" id="UP000494265">
    <property type="component" value="Unassembled WGS sequence"/>
</dbReference>
<evidence type="ECO:0000313" key="2">
    <source>
        <dbReference type="EMBL" id="GET07272.1"/>
    </source>
</evidence>
<protein>
    <submittedName>
        <fullName evidence="2">Uncharacterized protein</fullName>
    </submittedName>
</protein>
<accession>A0A6F9XPU9</accession>
<organism evidence="2">
    <name type="scientific">Ligilactobacillus agilis</name>
    <dbReference type="NCBI Taxonomy" id="1601"/>
    <lineage>
        <taxon>Bacteria</taxon>
        <taxon>Bacillati</taxon>
        <taxon>Bacillota</taxon>
        <taxon>Bacilli</taxon>
        <taxon>Lactobacillales</taxon>
        <taxon>Lactobacillaceae</taxon>
        <taxon>Ligilactobacillus</taxon>
    </lineage>
</organism>
<feature type="coiled-coil region" evidence="1">
    <location>
        <begin position="66"/>
        <end position="93"/>
    </location>
</feature>
<dbReference type="AlphaFoldDB" id="A0A6F9XPU9"/>
<reference evidence="2" key="1">
    <citation type="submission" date="2019-10" db="EMBL/GenBank/DDBJ databases">
        <title>Lactobacillus agilis SY212 Whole Genome Sequencing Project.</title>
        <authorList>
            <person name="Suzuki S."/>
            <person name="Endo A."/>
            <person name="Maeno S."/>
            <person name="Shiwa Y."/>
            <person name="Matsutani M."/>
            <person name="Kajikawa A."/>
        </authorList>
    </citation>
    <scope>NUCLEOTIDE SEQUENCE</scope>
    <source>
        <strain evidence="2">SY212</strain>
    </source>
</reference>
<sequence length="117" mass="14003">MQKIKLMFEFMHGPIWPSDPFTGQPMTDIKLVDNDPDLKSWNTRCSELWDECYEFNSHEQACYFNKVTLANNKQELEDLLANIKKRLVELNQEEFILANSDFLNYRLFVNNNWSDKF</sequence>